<evidence type="ECO:0000256" key="1">
    <source>
        <dbReference type="SAM" id="MobiDB-lite"/>
    </source>
</evidence>
<feature type="compositionally biased region" description="Low complexity" evidence="1">
    <location>
        <begin position="69"/>
        <end position="78"/>
    </location>
</feature>
<dbReference type="PANTHER" id="PTHR10721">
    <property type="entry name" value="MITOCHONDRIAL IMPORT INNER MEMBRANE TRANSLOCASE SUBUNIT TIM44"/>
    <property type="match status" value="1"/>
</dbReference>
<feature type="region of interest" description="Disordered" evidence="1">
    <location>
        <begin position="1"/>
        <end position="50"/>
    </location>
</feature>
<dbReference type="PANTHER" id="PTHR10721:SF1">
    <property type="entry name" value="MITOCHONDRIAL IMPORT INNER MEMBRANE TRANSLOCASE SUBUNIT TIM44"/>
    <property type="match status" value="1"/>
</dbReference>
<comment type="caution">
    <text evidence="2">The sequence shown here is derived from an EMBL/GenBank/DDBJ whole genome shotgun (WGS) entry which is preliminary data.</text>
</comment>
<evidence type="ECO:0000313" key="2">
    <source>
        <dbReference type="EMBL" id="MEQ2161450.1"/>
    </source>
</evidence>
<proteinExistence type="predicted"/>
<dbReference type="Proteomes" id="UP001476798">
    <property type="component" value="Unassembled WGS sequence"/>
</dbReference>
<feature type="region of interest" description="Disordered" evidence="1">
    <location>
        <begin position="197"/>
        <end position="223"/>
    </location>
</feature>
<dbReference type="InterPro" id="IPR039544">
    <property type="entry name" value="Tim44-like"/>
</dbReference>
<name>A0ABV0MQQ3_9TELE</name>
<evidence type="ECO:0000313" key="3">
    <source>
        <dbReference type="Proteomes" id="UP001476798"/>
    </source>
</evidence>
<feature type="region of interest" description="Disordered" evidence="1">
    <location>
        <begin position="62"/>
        <end position="92"/>
    </location>
</feature>
<organism evidence="2 3">
    <name type="scientific">Goodea atripinnis</name>
    <dbReference type="NCBI Taxonomy" id="208336"/>
    <lineage>
        <taxon>Eukaryota</taxon>
        <taxon>Metazoa</taxon>
        <taxon>Chordata</taxon>
        <taxon>Craniata</taxon>
        <taxon>Vertebrata</taxon>
        <taxon>Euteleostomi</taxon>
        <taxon>Actinopterygii</taxon>
        <taxon>Neopterygii</taxon>
        <taxon>Teleostei</taxon>
        <taxon>Neoteleostei</taxon>
        <taxon>Acanthomorphata</taxon>
        <taxon>Ovalentaria</taxon>
        <taxon>Atherinomorphae</taxon>
        <taxon>Cyprinodontiformes</taxon>
        <taxon>Goodeidae</taxon>
        <taxon>Goodea</taxon>
    </lineage>
</organism>
<sequence>MSTSMDRLGPGGFDRLGPSSLDRMGSSMDFGSSMGMDRMGNTGLDRMGSSFDRMGSAGGIDRFSSGGLDRMSSGMDRMGSGGVGGQFDRSGDMDRGFGGNSFGGAGAGGPGNMCKKRLGCLPFLLPAATEQNPCLQDMWAPLKISTEIGKKIKEGMEEAAKTAKTSAETVSKSGERLGKTGAFRAISQSVENVKKEIGDLGQTGPYKPPARLRKRTEFSSKGTGDDGKVFEANEYAMIRGELEVLKDWCYEAVRTSVWWSSGAVTKDCQGMLSIALNRWSYICSGCAMCFEDFIYHLCLSPLVYRHTASLHIQFIKPKPWDFSSTLRFWT</sequence>
<reference evidence="2 3" key="1">
    <citation type="submission" date="2021-06" db="EMBL/GenBank/DDBJ databases">
        <authorList>
            <person name="Palmer J.M."/>
        </authorList>
    </citation>
    <scope>NUCLEOTIDE SEQUENCE [LARGE SCALE GENOMIC DNA]</scope>
    <source>
        <strain evidence="2 3">GA_2019</strain>
        <tissue evidence="2">Muscle</tissue>
    </source>
</reference>
<gene>
    <name evidence="2" type="ORF">GOODEAATRI_009687</name>
</gene>
<keyword evidence="3" id="KW-1185">Reference proteome</keyword>
<dbReference type="EMBL" id="JAHRIO010010545">
    <property type="protein sequence ID" value="MEQ2161450.1"/>
    <property type="molecule type" value="Genomic_DNA"/>
</dbReference>
<protein>
    <submittedName>
        <fullName evidence="2">Uncharacterized protein</fullName>
    </submittedName>
</protein>
<accession>A0ABV0MQQ3</accession>
<feature type="compositionally biased region" description="Low complexity" evidence="1">
    <location>
        <begin position="22"/>
        <end position="40"/>
    </location>
</feature>